<evidence type="ECO:0000259" key="1">
    <source>
        <dbReference type="Pfam" id="PF02721"/>
    </source>
</evidence>
<feature type="non-terminal residue" evidence="2">
    <location>
        <position position="247"/>
    </location>
</feature>
<accession>A0ABU6WVW0</accession>
<evidence type="ECO:0000313" key="2">
    <source>
        <dbReference type="EMBL" id="MED6189085.1"/>
    </source>
</evidence>
<dbReference type="PANTHER" id="PTHR47165:SF4">
    <property type="entry name" value="OS03G0429900 PROTEIN"/>
    <property type="match status" value="1"/>
</dbReference>
<reference evidence="2 3" key="1">
    <citation type="journal article" date="2023" name="Plants (Basel)">
        <title>Bridging the Gap: Combining Genomics and Transcriptomics Approaches to Understand Stylosanthes scabra, an Orphan Legume from the Brazilian Caatinga.</title>
        <authorList>
            <person name="Ferreira-Neto J.R.C."/>
            <person name="da Silva M.D."/>
            <person name="Binneck E."/>
            <person name="de Melo N.F."/>
            <person name="da Silva R.H."/>
            <person name="de Melo A.L.T.M."/>
            <person name="Pandolfi V."/>
            <person name="Bustamante F.O."/>
            <person name="Brasileiro-Vidal A.C."/>
            <person name="Benko-Iseppon A.M."/>
        </authorList>
    </citation>
    <scope>NUCLEOTIDE SEQUENCE [LARGE SCALE GENOMIC DNA]</scope>
    <source>
        <tissue evidence="2">Leaves</tissue>
    </source>
</reference>
<dbReference type="SUPFAM" id="SSF50249">
    <property type="entry name" value="Nucleic acid-binding proteins"/>
    <property type="match status" value="1"/>
</dbReference>
<organism evidence="2 3">
    <name type="scientific">Stylosanthes scabra</name>
    <dbReference type="NCBI Taxonomy" id="79078"/>
    <lineage>
        <taxon>Eukaryota</taxon>
        <taxon>Viridiplantae</taxon>
        <taxon>Streptophyta</taxon>
        <taxon>Embryophyta</taxon>
        <taxon>Tracheophyta</taxon>
        <taxon>Spermatophyta</taxon>
        <taxon>Magnoliopsida</taxon>
        <taxon>eudicotyledons</taxon>
        <taxon>Gunneridae</taxon>
        <taxon>Pentapetalae</taxon>
        <taxon>rosids</taxon>
        <taxon>fabids</taxon>
        <taxon>Fabales</taxon>
        <taxon>Fabaceae</taxon>
        <taxon>Papilionoideae</taxon>
        <taxon>50 kb inversion clade</taxon>
        <taxon>dalbergioids sensu lato</taxon>
        <taxon>Dalbergieae</taxon>
        <taxon>Pterocarpus clade</taxon>
        <taxon>Stylosanthes</taxon>
    </lineage>
</organism>
<dbReference type="Pfam" id="PF02721">
    <property type="entry name" value="DUF223"/>
    <property type="match status" value="1"/>
</dbReference>
<protein>
    <recommendedName>
        <fullName evidence="1">Replication protein A 70 kDa DNA-binding subunit B/D first OB fold domain-containing protein</fullName>
    </recommendedName>
</protein>
<dbReference type="Proteomes" id="UP001341840">
    <property type="component" value="Unassembled WGS sequence"/>
</dbReference>
<dbReference type="InterPro" id="IPR003871">
    <property type="entry name" value="RFA1B/D_OB_1st"/>
</dbReference>
<evidence type="ECO:0000313" key="3">
    <source>
        <dbReference type="Proteomes" id="UP001341840"/>
    </source>
</evidence>
<dbReference type="CDD" id="cd04481">
    <property type="entry name" value="RPA1_DBD_B_like"/>
    <property type="match status" value="1"/>
</dbReference>
<dbReference type="InterPro" id="IPR012340">
    <property type="entry name" value="NA-bd_OB-fold"/>
</dbReference>
<gene>
    <name evidence="2" type="ORF">PIB30_092291</name>
</gene>
<keyword evidence="3" id="KW-1185">Reference proteome</keyword>
<dbReference type="Gene3D" id="2.40.50.140">
    <property type="entry name" value="Nucleic acid-binding proteins"/>
    <property type="match status" value="2"/>
</dbReference>
<name>A0ABU6WVW0_9FABA</name>
<sequence length="247" mass="28081">MGERFDLVTDIHQRKMHWHIQVYVIRKYDVPSSEDPSTIKSIDLILQDSQGGMIHSSIPNRLMKVLEVEVPTFPLEAFRFRTIPKLTASAVVTEHELFDLVGEVVGKEDPRDLVTSTGKETKRMAINLQDLGKNTIRCVLFGPCVDDLTPLMAQERTEPLIVVLQFFRVNPWDGKTSVQSHFDISKLCFDPTFKEIQYFLTSMVDTGTTSSVHITQMPSQSSGQGTEELRRGQVDLKTIEEVWSLIE</sequence>
<dbReference type="PANTHER" id="PTHR47165">
    <property type="entry name" value="OS03G0429900 PROTEIN"/>
    <property type="match status" value="1"/>
</dbReference>
<proteinExistence type="predicted"/>
<comment type="caution">
    <text evidence="2">The sequence shown here is derived from an EMBL/GenBank/DDBJ whole genome shotgun (WGS) entry which is preliminary data.</text>
</comment>
<feature type="domain" description="Replication protein A 70 kDa DNA-binding subunit B/D first OB fold" evidence="1">
    <location>
        <begin position="5"/>
        <end position="66"/>
    </location>
</feature>
<dbReference type="EMBL" id="JASCZI010183137">
    <property type="protein sequence ID" value="MED6189085.1"/>
    <property type="molecule type" value="Genomic_DNA"/>
</dbReference>